<evidence type="ECO:0000256" key="1">
    <source>
        <dbReference type="SAM" id="Phobius"/>
    </source>
</evidence>
<dbReference type="Proteomes" id="UP000295264">
    <property type="component" value="Unassembled WGS sequence"/>
</dbReference>
<keyword evidence="3" id="KW-1185">Reference proteome</keyword>
<proteinExistence type="predicted"/>
<comment type="caution">
    <text evidence="2">The sequence shown here is derived from an EMBL/GenBank/DDBJ whole genome shotgun (WGS) entry which is preliminary data.</text>
</comment>
<keyword evidence="1" id="KW-0472">Membrane</keyword>
<evidence type="ECO:0000313" key="3">
    <source>
        <dbReference type="Proteomes" id="UP000295264"/>
    </source>
</evidence>
<evidence type="ECO:0000313" key="2">
    <source>
        <dbReference type="EMBL" id="TEA36938.1"/>
    </source>
</evidence>
<organism evidence="2 3">
    <name type="scientific">Sousa chinensis</name>
    <name type="common">Indo-pacific humpbacked dolphin</name>
    <name type="synonym">Steno chinensis</name>
    <dbReference type="NCBI Taxonomy" id="103600"/>
    <lineage>
        <taxon>Eukaryota</taxon>
        <taxon>Metazoa</taxon>
        <taxon>Chordata</taxon>
        <taxon>Craniata</taxon>
        <taxon>Vertebrata</taxon>
        <taxon>Euteleostomi</taxon>
        <taxon>Mammalia</taxon>
        <taxon>Eutheria</taxon>
        <taxon>Laurasiatheria</taxon>
        <taxon>Artiodactyla</taxon>
        <taxon>Whippomorpha</taxon>
        <taxon>Cetacea</taxon>
        <taxon>Odontoceti</taxon>
        <taxon>Delphinidae</taxon>
        <taxon>Sousa</taxon>
    </lineage>
</organism>
<protein>
    <submittedName>
        <fullName evidence="2">Uncharacterized protein</fullName>
    </submittedName>
</protein>
<sequence length="52" mass="5831">NDEQDLQKIGGPFKALPFTKSLLNIGSLAPTGIPFLTGFYYEKRTTEVRPIF</sequence>
<gene>
    <name evidence="2" type="ORF">DBR06_SOUSAS210060</name>
</gene>
<reference evidence="2 3" key="1">
    <citation type="journal article" date="2018" name="Genomics">
        <title>Molecular footprints of inshore aquatic adaptation in Indo-Pacific humpback dolphin (Sousa chinensis).</title>
        <authorList>
            <person name="Ming Y."/>
            <person name="Jian J."/>
            <person name="Yu F."/>
            <person name="Yu X."/>
            <person name="Wang J."/>
            <person name="Liu W."/>
        </authorList>
    </citation>
    <scope>NUCLEOTIDE SEQUENCE [LARGE SCALE GENOMIC DNA]</scope>
    <source>
        <strain evidence="2">MY-2018</strain>
        <tissue evidence="2">Skin</tissue>
    </source>
</reference>
<accession>A0A484GN48</accession>
<keyword evidence="1" id="KW-1133">Transmembrane helix</keyword>
<feature type="non-terminal residue" evidence="2">
    <location>
        <position position="52"/>
    </location>
</feature>
<feature type="transmembrane region" description="Helical" evidence="1">
    <location>
        <begin position="22"/>
        <end position="41"/>
    </location>
</feature>
<feature type="non-terminal residue" evidence="2">
    <location>
        <position position="1"/>
    </location>
</feature>
<dbReference type="EMBL" id="QWLN02005722">
    <property type="protein sequence ID" value="TEA36938.1"/>
    <property type="molecule type" value="Genomic_DNA"/>
</dbReference>
<keyword evidence="1" id="KW-0812">Transmembrane</keyword>
<name>A0A484GN48_SOUCH</name>
<dbReference type="AlphaFoldDB" id="A0A484GN48"/>